<dbReference type="InterPro" id="IPR006683">
    <property type="entry name" value="Thioestr_dom"/>
</dbReference>
<feature type="domain" description="Thioesterase" evidence="2">
    <location>
        <begin position="73"/>
        <end position="149"/>
    </location>
</feature>
<dbReference type="Proteomes" id="UP001140949">
    <property type="component" value="Unassembled WGS sequence"/>
</dbReference>
<keyword evidence="5" id="KW-1185">Reference proteome</keyword>
<organism evidence="4 5">
    <name type="scientific">Iris pallida</name>
    <name type="common">Sweet iris</name>
    <dbReference type="NCBI Taxonomy" id="29817"/>
    <lineage>
        <taxon>Eukaryota</taxon>
        <taxon>Viridiplantae</taxon>
        <taxon>Streptophyta</taxon>
        <taxon>Embryophyta</taxon>
        <taxon>Tracheophyta</taxon>
        <taxon>Spermatophyta</taxon>
        <taxon>Magnoliopsida</taxon>
        <taxon>Liliopsida</taxon>
        <taxon>Asparagales</taxon>
        <taxon>Iridaceae</taxon>
        <taxon>Iridoideae</taxon>
        <taxon>Irideae</taxon>
        <taxon>Iris</taxon>
    </lineage>
</organism>
<dbReference type="SUPFAM" id="SSF54637">
    <property type="entry name" value="Thioesterase/thiol ester dehydrase-isomerase"/>
    <property type="match status" value="1"/>
</dbReference>
<name>A0AAX6FI65_IRIPA</name>
<dbReference type="Gene3D" id="3.10.129.10">
    <property type="entry name" value="Hotdog Thioesterase"/>
    <property type="match status" value="1"/>
</dbReference>
<dbReference type="EMBL" id="JANAVB010028620">
    <property type="protein sequence ID" value="KAJ6815695.1"/>
    <property type="molecule type" value="Genomic_DNA"/>
</dbReference>
<comment type="similarity">
    <text evidence="1">Belongs to the thioesterase PaaI family.</text>
</comment>
<accession>A0AAX6FI65</accession>
<reference evidence="4" key="2">
    <citation type="submission" date="2023-04" db="EMBL/GenBank/DDBJ databases">
        <authorList>
            <person name="Bruccoleri R.E."/>
            <person name="Oakeley E.J."/>
            <person name="Faust A.-M."/>
            <person name="Dessus-Babus S."/>
            <person name="Altorfer M."/>
            <person name="Burckhardt D."/>
            <person name="Oertli M."/>
            <person name="Naumann U."/>
            <person name="Petersen F."/>
            <person name="Wong J."/>
        </authorList>
    </citation>
    <scope>NUCLEOTIDE SEQUENCE</scope>
    <source>
        <strain evidence="4">GSM-AAB239-AS_SAM_17_03QT</strain>
        <tissue evidence="4">Leaf</tissue>
    </source>
</reference>
<dbReference type="InterPro" id="IPR029069">
    <property type="entry name" value="HotDog_dom_sf"/>
</dbReference>
<evidence type="ECO:0000256" key="1">
    <source>
        <dbReference type="ARBA" id="ARBA00008324"/>
    </source>
</evidence>
<dbReference type="GO" id="GO:0047617">
    <property type="term" value="F:fatty acyl-CoA hydrolase activity"/>
    <property type="evidence" value="ECO:0007669"/>
    <property type="project" value="InterPro"/>
</dbReference>
<dbReference type="EMBL" id="JANAVB010033617">
    <property type="protein sequence ID" value="KAJ6808090.1"/>
    <property type="molecule type" value="Genomic_DNA"/>
</dbReference>
<evidence type="ECO:0000313" key="4">
    <source>
        <dbReference type="EMBL" id="KAJ6815695.1"/>
    </source>
</evidence>
<dbReference type="PANTHER" id="PTHR21660:SF12">
    <property type="entry name" value="OS07G0462700 PROTEIN"/>
    <property type="match status" value="1"/>
</dbReference>
<proteinExistence type="inferred from homology"/>
<dbReference type="CDD" id="cd03443">
    <property type="entry name" value="PaaI_thioesterase"/>
    <property type="match status" value="1"/>
</dbReference>
<sequence>MATTTTVRASPSDAAANAEGFLRRLGVSENIPVAWEDKDFYSRLLRGLLKVDAIDRGRVTCSFTVTPSVTNPYNTLHGGAVAAIAEVVGLGCAKTVVAGDKELFLGESSTAYLSAARLNAEVEVDGSILRQGRSVVVTTVEFRLKKTRQLIYTCRSTFYVMPVASL</sequence>
<reference evidence="4" key="1">
    <citation type="journal article" date="2023" name="GigaByte">
        <title>Genome assembly of the bearded iris, Iris pallida Lam.</title>
        <authorList>
            <person name="Bruccoleri R.E."/>
            <person name="Oakeley E.J."/>
            <person name="Faust A.M.E."/>
            <person name="Altorfer M."/>
            <person name="Dessus-Babus S."/>
            <person name="Burckhardt D."/>
            <person name="Oertli M."/>
            <person name="Naumann U."/>
            <person name="Petersen F."/>
            <person name="Wong J."/>
        </authorList>
    </citation>
    <scope>NUCLEOTIDE SEQUENCE</scope>
    <source>
        <strain evidence="4">GSM-AAB239-AS_SAM_17_03QT</strain>
    </source>
</reference>
<evidence type="ECO:0000259" key="2">
    <source>
        <dbReference type="Pfam" id="PF03061"/>
    </source>
</evidence>
<dbReference type="AlphaFoldDB" id="A0AAX6FI65"/>
<protein>
    <submittedName>
        <fullName evidence="4">Thioesterase family protein</fullName>
    </submittedName>
</protein>
<comment type="caution">
    <text evidence="4">The sequence shown here is derived from an EMBL/GenBank/DDBJ whole genome shotgun (WGS) entry which is preliminary data.</text>
</comment>
<evidence type="ECO:0000313" key="5">
    <source>
        <dbReference type="Proteomes" id="UP001140949"/>
    </source>
</evidence>
<dbReference type="Pfam" id="PF03061">
    <property type="entry name" value="4HBT"/>
    <property type="match status" value="1"/>
</dbReference>
<evidence type="ECO:0000313" key="3">
    <source>
        <dbReference type="EMBL" id="KAJ6808090.1"/>
    </source>
</evidence>
<dbReference type="InterPro" id="IPR039298">
    <property type="entry name" value="ACOT13"/>
</dbReference>
<dbReference type="PANTHER" id="PTHR21660">
    <property type="entry name" value="THIOESTERASE SUPERFAMILY MEMBER-RELATED"/>
    <property type="match status" value="1"/>
</dbReference>
<gene>
    <name evidence="4" type="ORF">M6B38_132500</name>
    <name evidence="3" type="ORF">M6B38_168405</name>
</gene>